<dbReference type="PANTHER" id="PTHR42648:SF11">
    <property type="entry name" value="TRANSPOSON TY4-P GAG-POL POLYPROTEIN"/>
    <property type="match status" value="1"/>
</dbReference>
<evidence type="ECO:0000256" key="7">
    <source>
        <dbReference type="ARBA" id="ARBA00022842"/>
    </source>
</evidence>
<dbReference type="GO" id="GO:0015074">
    <property type="term" value="P:DNA integration"/>
    <property type="evidence" value="ECO:0007669"/>
    <property type="project" value="UniProtKB-KW"/>
</dbReference>
<keyword evidence="9" id="KW-0695">RNA-directed DNA polymerase</keyword>
<keyword evidence="3" id="KW-0540">Nuclease</keyword>
<dbReference type="OrthoDB" id="7691805at2759"/>
<dbReference type="Gene3D" id="3.30.420.10">
    <property type="entry name" value="Ribonuclease H-like superfamily/Ribonuclease H"/>
    <property type="match status" value="1"/>
</dbReference>
<dbReference type="AlphaFoldDB" id="A0A507CWU5"/>
<keyword evidence="6" id="KW-0378">Hydrolase</keyword>
<evidence type="ECO:0000313" key="16">
    <source>
        <dbReference type="Proteomes" id="UP000320475"/>
    </source>
</evidence>
<sequence length="323" mass="36738">MDFIKMLNNHYSTTVKYVQLDNAPEFTDEGINKFFREQGIQRRSTIPYAHPRNAAIERYNRIIQERARVLLISAQLPPSFRAAALQTAVYLENRLTTRALPGQLHHIKCSLKGFIKCSRNVDVQFLLTHFEVYGSLLQHRKTHWQYVICAIATLACTSIIIVKQHQRILYINICIGPFWAHWPPGDILKHSFATYGDCEYAVLVVPPKANGFQLLSYFERIPTRPYSDAEQALFLSAYWCPPSLCLYVTSRTGLLSNVKVRLAVILGCSDVALALISKLVHNGYLAYTHVYLISTYGIQVRGPNDGLVNHRGYSHLLLQESGL</sequence>
<keyword evidence="11" id="KW-0233">DNA recombination</keyword>
<keyword evidence="10" id="KW-0808">Transferase</keyword>
<evidence type="ECO:0000256" key="10">
    <source>
        <dbReference type="ARBA" id="ARBA00022932"/>
    </source>
</evidence>
<dbReference type="GO" id="GO:0004519">
    <property type="term" value="F:endonuclease activity"/>
    <property type="evidence" value="ECO:0007669"/>
    <property type="project" value="UniProtKB-KW"/>
</dbReference>
<evidence type="ECO:0000256" key="13">
    <source>
        <dbReference type="ARBA" id="ARBA00049244"/>
    </source>
</evidence>
<dbReference type="GO" id="GO:0005634">
    <property type="term" value="C:nucleus"/>
    <property type="evidence" value="ECO:0007669"/>
    <property type="project" value="UniProtKB-ARBA"/>
</dbReference>
<gene>
    <name evidence="15" type="ORF">SeLEV6574_g04952</name>
</gene>
<keyword evidence="2" id="KW-0548">Nucleotidyltransferase</keyword>
<dbReference type="GO" id="GO:0032196">
    <property type="term" value="P:transposition"/>
    <property type="evidence" value="ECO:0007669"/>
    <property type="project" value="UniProtKB-KW"/>
</dbReference>
<dbReference type="GO" id="GO:0016787">
    <property type="term" value="F:hydrolase activity"/>
    <property type="evidence" value="ECO:0007669"/>
    <property type="project" value="UniProtKB-KW"/>
</dbReference>
<evidence type="ECO:0000256" key="8">
    <source>
        <dbReference type="ARBA" id="ARBA00022908"/>
    </source>
</evidence>
<dbReference type="InterPro" id="IPR039537">
    <property type="entry name" value="Retrotran_Ty1/copia-like"/>
</dbReference>
<reference evidence="15 16" key="1">
    <citation type="journal article" date="2019" name="Sci. Rep.">
        <title>Comparative genomics of chytrid fungi reveal insights into the obligate biotrophic and pathogenic lifestyle of Synchytrium endobioticum.</title>
        <authorList>
            <person name="van de Vossenberg B.T.L.H."/>
            <person name="Warris S."/>
            <person name="Nguyen H.D.T."/>
            <person name="van Gent-Pelzer M.P.E."/>
            <person name="Joly D.L."/>
            <person name="van de Geest H.C."/>
            <person name="Bonants P.J.M."/>
            <person name="Smith D.S."/>
            <person name="Levesque C.A."/>
            <person name="van der Lee T.A.J."/>
        </authorList>
    </citation>
    <scope>NUCLEOTIDE SEQUENCE [LARGE SCALE GENOMIC DNA]</scope>
    <source>
        <strain evidence="15 16">LEV6574</strain>
    </source>
</reference>
<name>A0A507CWU5_9FUNG</name>
<dbReference type="InterPro" id="IPR001584">
    <property type="entry name" value="Integrase_cat-core"/>
</dbReference>
<keyword evidence="7" id="KW-0460">Magnesium</keyword>
<proteinExistence type="predicted"/>
<feature type="domain" description="Integrase catalytic" evidence="14">
    <location>
        <begin position="1"/>
        <end position="113"/>
    </location>
</feature>
<evidence type="ECO:0000256" key="12">
    <source>
        <dbReference type="ARBA" id="ARBA00048173"/>
    </source>
</evidence>
<dbReference type="GO" id="GO:0046872">
    <property type="term" value="F:metal ion binding"/>
    <property type="evidence" value="ECO:0007669"/>
    <property type="project" value="UniProtKB-KW"/>
</dbReference>
<evidence type="ECO:0000256" key="1">
    <source>
        <dbReference type="ARBA" id="ARBA00022578"/>
    </source>
</evidence>
<dbReference type="InterPro" id="IPR012337">
    <property type="entry name" value="RNaseH-like_sf"/>
</dbReference>
<dbReference type="SUPFAM" id="SSF53098">
    <property type="entry name" value="Ribonuclease H-like"/>
    <property type="match status" value="1"/>
</dbReference>
<accession>A0A507CWU5</accession>
<organism evidence="15 16">
    <name type="scientific">Synchytrium endobioticum</name>
    <dbReference type="NCBI Taxonomy" id="286115"/>
    <lineage>
        <taxon>Eukaryota</taxon>
        <taxon>Fungi</taxon>
        <taxon>Fungi incertae sedis</taxon>
        <taxon>Chytridiomycota</taxon>
        <taxon>Chytridiomycota incertae sedis</taxon>
        <taxon>Chytridiomycetes</taxon>
        <taxon>Synchytriales</taxon>
        <taxon>Synchytriaceae</taxon>
        <taxon>Synchytrium</taxon>
    </lineage>
</organism>
<keyword evidence="1" id="KW-0815">Transposition</keyword>
<evidence type="ECO:0000256" key="2">
    <source>
        <dbReference type="ARBA" id="ARBA00022695"/>
    </source>
</evidence>
<evidence type="ECO:0000313" key="15">
    <source>
        <dbReference type="EMBL" id="TPX43613.1"/>
    </source>
</evidence>
<evidence type="ECO:0000256" key="9">
    <source>
        <dbReference type="ARBA" id="ARBA00022918"/>
    </source>
</evidence>
<dbReference type="PANTHER" id="PTHR42648">
    <property type="entry name" value="TRANSPOSASE, PUTATIVE-RELATED"/>
    <property type="match status" value="1"/>
</dbReference>
<dbReference type="GO" id="GO:0006310">
    <property type="term" value="P:DNA recombination"/>
    <property type="evidence" value="ECO:0007669"/>
    <property type="project" value="UniProtKB-KW"/>
</dbReference>
<dbReference type="VEuPathDB" id="FungiDB:SeMB42_g01210"/>
<dbReference type="GO" id="GO:0003964">
    <property type="term" value="F:RNA-directed DNA polymerase activity"/>
    <property type="evidence" value="ECO:0007669"/>
    <property type="project" value="UniProtKB-KW"/>
</dbReference>
<evidence type="ECO:0000256" key="6">
    <source>
        <dbReference type="ARBA" id="ARBA00022801"/>
    </source>
</evidence>
<evidence type="ECO:0000256" key="5">
    <source>
        <dbReference type="ARBA" id="ARBA00022759"/>
    </source>
</evidence>
<comment type="caution">
    <text evidence="15">The sequence shown here is derived from an EMBL/GenBank/DDBJ whole genome shotgun (WGS) entry which is preliminary data.</text>
</comment>
<keyword evidence="8" id="KW-0229">DNA integration</keyword>
<evidence type="ECO:0000259" key="14">
    <source>
        <dbReference type="PROSITE" id="PS50994"/>
    </source>
</evidence>
<dbReference type="GO" id="GO:0003676">
    <property type="term" value="F:nucleic acid binding"/>
    <property type="evidence" value="ECO:0007669"/>
    <property type="project" value="InterPro"/>
</dbReference>
<evidence type="ECO:0000256" key="4">
    <source>
        <dbReference type="ARBA" id="ARBA00022723"/>
    </source>
</evidence>
<dbReference type="EMBL" id="QEAM01000215">
    <property type="protein sequence ID" value="TPX43613.1"/>
    <property type="molecule type" value="Genomic_DNA"/>
</dbReference>
<keyword evidence="4" id="KW-0479">Metal-binding</keyword>
<comment type="catalytic activity">
    <reaction evidence="13">
        <text>DNA(n) + a 2'-deoxyribonucleoside 5'-triphosphate = DNA(n+1) + diphosphate</text>
        <dbReference type="Rhea" id="RHEA:22508"/>
        <dbReference type="Rhea" id="RHEA-COMP:17339"/>
        <dbReference type="Rhea" id="RHEA-COMP:17340"/>
        <dbReference type="ChEBI" id="CHEBI:33019"/>
        <dbReference type="ChEBI" id="CHEBI:61560"/>
        <dbReference type="ChEBI" id="CHEBI:173112"/>
        <dbReference type="EC" id="2.7.7.7"/>
    </reaction>
</comment>
<dbReference type="Proteomes" id="UP000320475">
    <property type="component" value="Unassembled WGS sequence"/>
</dbReference>
<dbReference type="VEuPathDB" id="FungiDB:SeMB42_g03920"/>
<keyword evidence="5" id="KW-0255">Endonuclease</keyword>
<keyword evidence="10" id="KW-0239">DNA-directed DNA polymerase</keyword>
<comment type="catalytic activity">
    <reaction evidence="12">
        <text>DNA(n) + a 2'-deoxyribonucleoside 5'-triphosphate = DNA(n+1) + diphosphate</text>
        <dbReference type="Rhea" id="RHEA:22508"/>
        <dbReference type="Rhea" id="RHEA-COMP:17339"/>
        <dbReference type="Rhea" id="RHEA-COMP:17340"/>
        <dbReference type="ChEBI" id="CHEBI:33019"/>
        <dbReference type="ChEBI" id="CHEBI:61560"/>
        <dbReference type="ChEBI" id="CHEBI:173112"/>
        <dbReference type="EC" id="2.7.7.49"/>
    </reaction>
</comment>
<evidence type="ECO:0000256" key="3">
    <source>
        <dbReference type="ARBA" id="ARBA00022722"/>
    </source>
</evidence>
<dbReference type="PROSITE" id="PS50994">
    <property type="entry name" value="INTEGRASE"/>
    <property type="match status" value="1"/>
</dbReference>
<dbReference type="GO" id="GO:0003887">
    <property type="term" value="F:DNA-directed DNA polymerase activity"/>
    <property type="evidence" value="ECO:0007669"/>
    <property type="project" value="UniProtKB-KW"/>
</dbReference>
<evidence type="ECO:0000256" key="11">
    <source>
        <dbReference type="ARBA" id="ARBA00023172"/>
    </source>
</evidence>
<protein>
    <recommendedName>
        <fullName evidence="14">Integrase catalytic domain-containing protein</fullName>
    </recommendedName>
</protein>
<dbReference type="InterPro" id="IPR036397">
    <property type="entry name" value="RNaseH_sf"/>
</dbReference>